<proteinExistence type="predicted"/>
<feature type="compositionally biased region" description="Acidic residues" evidence="1">
    <location>
        <begin position="135"/>
        <end position="145"/>
    </location>
</feature>
<feature type="compositionally biased region" description="Basic and acidic residues" evidence="1">
    <location>
        <begin position="146"/>
        <end position="164"/>
    </location>
</feature>
<reference evidence="2" key="1">
    <citation type="submission" date="2022-01" db="EMBL/GenBank/DDBJ databases">
        <authorList>
            <person name="Braso-Vives M."/>
        </authorList>
    </citation>
    <scope>NUCLEOTIDE SEQUENCE</scope>
</reference>
<dbReference type="Proteomes" id="UP000838412">
    <property type="component" value="Chromosome 1"/>
</dbReference>
<keyword evidence="3" id="KW-1185">Reference proteome</keyword>
<feature type="region of interest" description="Disordered" evidence="1">
    <location>
        <begin position="1"/>
        <end position="20"/>
    </location>
</feature>
<sequence length="504" mass="57354">MAVRLEGYERREQGQVLERERPSLKELQHLDGFSWNDRIAATNRLDLTPDSPEEPLNTGRVRPTRALGLVVAGTPDSEDDARWTKPSIVHSHYVDTPEEHVDSWPVETPDNERSWSEQEQNFQRTPDQKRMWAETPDDERGFDEDAFLREEYISKAVSPDDRRSPKVLLNGKVIRSARNSNRNGSSSDEDLENPPSSSWSWRRRRFLSVEDAISSEGDRTPDSPSDEDLFLPRRRHVSNSVLSRSPGALEAGLEDEYTTRSIEKGSHRRKRGTGRKNSVGAERRDPVSLGEDLGTQGEDQATSVEEERTPEEEITLDGNDTQRRDQILDVLRNHGFEAESRLVDINVGTKRWSVNNYISLPAEYHVCFREWVNFHCTTGAEMEEVLSCPMNRNPAHVAEKNAFTVPSTSSDEEEAAAGDKHITSAIDLLKSRATVAEFLHTNADKDMYYSFCHGRLTSSDELSHCIGCHWCLDRNYVHCNRCDSCVYGHRVSRCEHCHGSQSED</sequence>
<evidence type="ECO:0000313" key="2">
    <source>
        <dbReference type="EMBL" id="CAH1232554.1"/>
    </source>
</evidence>
<organism evidence="2 3">
    <name type="scientific">Branchiostoma lanceolatum</name>
    <name type="common">Common lancelet</name>
    <name type="synonym">Amphioxus lanceolatum</name>
    <dbReference type="NCBI Taxonomy" id="7740"/>
    <lineage>
        <taxon>Eukaryota</taxon>
        <taxon>Metazoa</taxon>
        <taxon>Chordata</taxon>
        <taxon>Cephalochordata</taxon>
        <taxon>Leptocardii</taxon>
        <taxon>Amphioxiformes</taxon>
        <taxon>Branchiostomatidae</taxon>
        <taxon>Branchiostoma</taxon>
    </lineage>
</organism>
<protein>
    <submittedName>
        <fullName evidence="2">Hypp464 protein</fullName>
    </submittedName>
</protein>
<accession>A0A8J9VE86</accession>
<name>A0A8J9VE86_BRALA</name>
<evidence type="ECO:0000256" key="1">
    <source>
        <dbReference type="SAM" id="MobiDB-lite"/>
    </source>
</evidence>
<gene>
    <name evidence="2" type="primary">Hypp464</name>
    <name evidence="2" type="ORF">BLAG_LOCUS1626</name>
</gene>
<evidence type="ECO:0000313" key="3">
    <source>
        <dbReference type="Proteomes" id="UP000838412"/>
    </source>
</evidence>
<feature type="region of interest" description="Disordered" evidence="1">
    <location>
        <begin position="99"/>
        <end position="199"/>
    </location>
</feature>
<dbReference type="AlphaFoldDB" id="A0A8J9VE86"/>
<dbReference type="EMBL" id="OV696686">
    <property type="protein sequence ID" value="CAH1232554.1"/>
    <property type="molecule type" value="Genomic_DNA"/>
</dbReference>
<feature type="region of interest" description="Disordered" evidence="1">
    <location>
        <begin position="211"/>
        <end position="231"/>
    </location>
</feature>
<feature type="compositionally biased region" description="Low complexity" evidence="1">
    <location>
        <begin position="176"/>
        <end position="186"/>
    </location>
</feature>
<dbReference type="OrthoDB" id="9987349at2759"/>
<feature type="region of interest" description="Disordered" evidence="1">
    <location>
        <begin position="252"/>
        <end position="314"/>
    </location>
</feature>